<accession>A0A8T0FZB0</accession>
<dbReference type="EMBL" id="JABXBU010000001">
    <property type="protein sequence ID" value="KAF8795595.1"/>
    <property type="molecule type" value="Genomic_DNA"/>
</dbReference>
<feature type="compositionally biased region" description="Basic and acidic residues" evidence="1">
    <location>
        <begin position="436"/>
        <end position="453"/>
    </location>
</feature>
<feature type="compositionally biased region" description="Basic and acidic residues" evidence="1">
    <location>
        <begin position="83"/>
        <end position="128"/>
    </location>
</feature>
<sequence length="605" mass="73183">MSKDGRETKRIERIRSSDEDDVRSAKNSDSGKTNSEEEKAISSIRIRSVSVAARGERTFSGRKKRFRESDGRIRKNKSRRRIRSDSGEERENSNETGAETRDRAEDSDERRRERERNREEKETKKRKRFERDRRKFRFFEFRERKIFDSTFETKIERFETNVRDADRREANKIRFFFRGRRIRGRRSIRRRERKTRRDSISKDGKETEGNRKRREEREKFLVETTREFEIDRIRGGDDVSGRKKKEDSFERNARGASRTDRFEESVRTRTIREREFARSDRSIDRKPNENESRKEENDSRDCEKKERERTDEIRERKRRSRTIEDFERDDEIESEKRLVFRTRGETFRRKETCFSNERSSTTKAGGRTSEKSARERSRRRFSEESENRTGIERVENGRFSIEEFGIRGRSAPRVGIRAKFERRSSSRVRASAIRKTRNEKFERRRDSRDEERGTSPSEADSATRSSRIEFSIFRDCFRDRREHDSPPTRRERIESGFAREKRFDNGRDREARFFEFSAKNARRIRKSRTDRDRGASEKTTKKKRRSREDGGDSRANSRSDDSRRDRPEKKKRRDRRSKNDPFSNKRNFQREDDFFDDFPDDDVSG</sequence>
<name>A0A8T0FZB0_ARGBR</name>
<protein>
    <submittedName>
        <fullName evidence="2">Uncharacterized protein</fullName>
    </submittedName>
</protein>
<gene>
    <name evidence="2" type="ORF">HNY73_000083</name>
</gene>
<comment type="caution">
    <text evidence="2">The sequence shown here is derived from an EMBL/GenBank/DDBJ whole genome shotgun (WGS) entry which is preliminary data.</text>
</comment>
<feature type="compositionally biased region" description="Basic and acidic residues" evidence="1">
    <location>
        <begin position="237"/>
        <end position="325"/>
    </location>
</feature>
<feature type="compositionally biased region" description="Basic and acidic residues" evidence="1">
    <location>
        <begin position="368"/>
        <end position="406"/>
    </location>
</feature>
<dbReference type="AlphaFoldDB" id="A0A8T0FZB0"/>
<reference evidence="2" key="2">
    <citation type="submission" date="2020-06" db="EMBL/GenBank/DDBJ databases">
        <authorList>
            <person name="Sheffer M."/>
        </authorList>
    </citation>
    <scope>NUCLEOTIDE SEQUENCE</scope>
</reference>
<feature type="region of interest" description="Disordered" evidence="1">
    <location>
        <begin position="349"/>
        <end position="605"/>
    </location>
</feature>
<feature type="compositionally biased region" description="Polar residues" evidence="1">
    <location>
        <begin position="353"/>
        <end position="363"/>
    </location>
</feature>
<evidence type="ECO:0000256" key="1">
    <source>
        <dbReference type="SAM" id="MobiDB-lite"/>
    </source>
</evidence>
<feature type="compositionally biased region" description="Basic and acidic residues" evidence="1">
    <location>
        <begin position="527"/>
        <end position="539"/>
    </location>
</feature>
<proteinExistence type="predicted"/>
<reference evidence="2" key="1">
    <citation type="journal article" date="2020" name="bioRxiv">
        <title>Chromosome-level reference genome of the European wasp spider Argiope bruennichi: a resource for studies on range expansion and evolutionary adaptation.</title>
        <authorList>
            <person name="Sheffer M.M."/>
            <person name="Hoppe A."/>
            <person name="Krehenwinkel H."/>
            <person name="Uhl G."/>
            <person name="Kuss A.W."/>
            <person name="Jensen L."/>
            <person name="Jensen C."/>
            <person name="Gillespie R.G."/>
            <person name="Hoff K.J."/>
            <person name="Prost S."/>
        </authorList>
    </citation>
    <scope>NUCLEOTIDE SEQUENCE</scope>
</reference>
<feature type="compositionally biased region" description="Low complexity" evidence="1">
    <location>
        <begin position="41"/>
        <end position="53"/>
    </location>
</feature>
<dbReference type="PROSITE" id="PS50096">
    <property type="entry name" value="IQ"/>
    <property type="match status" value="1"/>
</dbReference>
<feature type="region of interest" description="Disordered" evidence="1">
    <location>
        <begin position="187"/>
        <end position="216"/>
    </location>
</feature>
<dbReference type="Proteomes" id="UP000807504">
    <property type="component" value="Unassembled WGS sequence"/>
</dbReference>
<organism evidence="2 3">
    <name type="scientific">Argiope bruennichi</name>
    <name type="common">Wasp spider</name>
    <name type="synonym">Aranea bruennichi</name>
    <dbReference type="NCBI Taxonomy" id="94029"/>
    <lineage>
        <taxon>Eukaryota</taxon>
        <taxon>Metazoa</taxon>
        <taxon>Ecdysozoa</taxon>
        <taxon>Arthropoda</taxon>
        <taxon>Chelicerata</taxon>
        <taxon>Arachnida</taxon>
        <taxon>Araneae</taxon>
        <taxon>Araneomorphae</taxon>
        <taxon>Entelegynae</taxon>
        <taxon>Araneoidea</taxon>
        <taxon>Araneidae</taxon>
        <taxon>Argiope</taxon>
    </lineage>
</organism>
<evidence type="ECO:0000313" key="2">
    <source>
        <dbReference type="EMBL" id="KAF8795595.1"/>
    </source>
</evidence>
<keyword evidence="3" id="KW-1185">Reference proteome</keyword>
<feature type="region of interest" description="Disordered" evidence="1">
    <location>
        <begin position="1"/>
        <end position="128"/>
    </location>
</feature>
<feature type="compositionally biased region" description="Basic and acidic residues" evidence="1">
    <location>
        <begin position="1"/>
        <end position="26"/>
    </location>
</feature>
<feature type="region of interest" description="Disordered" evidence="1">
    <location>
        <begin position="237"/>
        <end position="331"/>
    </location>
</feature>
<feature type="compositionally biased region" description="Basic and acidic residues" evidence="1">
    <location>
        <begin position="546"/>
        <end position="568"/>
    </location>
</feature>
<feature type="compositionally biased region" description="Basic and acidic residues" evidence="1">
    <location>
        <begin position="195"/>
        <end position="216"/>
    </location>
</feature>
<evidence type="ECO:0000313" key="3">
    <source>
        <dbReference type="Proteomes" id="UP000807504"/>
    </source>
</evidence>
<feature type="compositionally biased region" description="Acidic residues" evidence="1">
    <location>
        <begin position="593"/>
        <end position="605"/>
    </location>
</feature>
<feature type="compositionally biased region" description="Polar residues" evidence="1">
    <location>
        <begin position="454"/>
        <end position="465"/>
    </location>
</feature>
<feature type="compositionally biased region" description="Basic and acidic residues" evidence="1">
    <location>
        <begin position="475"/>
        <end position="513"/>
    </location>
</feature>